<organism evidence="2">
    <name type="scientific">Lepeophtheirus salmonis</name>
    <name type="common">Salmon louse</name>
    <name type="synonym">Caligus salmonis</name>
    <dbReference type="NCBI Taxonomy" id="72036"/>
    <lineage>
        <taxon>Eukaryota</taxon>
        <taxon>Metazoa</taxon>
        <taxon>Ecdysozoa</taxon>
        <taxon>Arthropoda</taxon>
        <taxon>Crustacea</taxon>
        <taxon>Multicrustacea</taxon>
        <taxon>Hexanauplia</taxon>
        <taxon>Copepoda</taxon>
        <taxon>Siphonostomatoida</taxon>
        <taxon>Caligidae</taxon>
        <taxon>Lepeophtheirus</taxon>
    </lineage>
</organism>
<dbReference type="AlphaFoldDB" id="A0A0K2UT17"/>
<evidence type="ECO:0000313" key="2">
    <source>
        <dbReference type="EMBL" id="CDW41042.1"/>
    </source>
</evidence>
<keyword evidence="1" id="KW-1133">Transmembrane helix</keyword>
<keyword evidence="1" id="KW-0472">Membrane</keyword>
<feature type="transmembrane region" description="Helical" evidence="1">
    <location>
        <begin position="12"/>
        <end position="32"/>
    </location>
</feature>
<name>A0A0K2UT17_LEPSM</name>
<accession>A0A0K2UT17</accession>
<proteinExistence type="predicted"/>
<protein>
    <submittedName>
        <fullName evidence="2">Uncharacterized protein</fullName>
    </submittedName>
</protein>
<dbReference type="EMBL" id="HACA01023681">
    <property type="protein sequence ID" value="CDW41042.1"/>
    <property type="molecule type" value="Transcribed_RNA"/>
</dbReference>
<sequence>MIHFQTFSSPNFSLLSELLSLFYTLNIIDFLLKVSMKYNTFL</sequence>
<keyword evidence="1" id="KW-0812">Transmembrane</keyword>
<evidence type="ECO:0000256" key="1">
    <source>
        <dbReference type="SAM" id="Phobius"/>
    </source>
</evidence>
<reference evidence="2" key="1">
    <citation type="submission" date="2014-05" db="EMBL/GenBank/DDBJ databases">
        <authorList>
            <person name="Chronopoulou M."/>
        </authorList>
    </citation>
    <scope>NUCLEOTIDE SEQUENCE</scope>
    <source>
        <tissue evidence="2">Whole organism</tissue>
    </source>
</reference>